<keyword evidence="15" id="KW-1185">Reference proteome</keyword>
<keyword evidence="3 13" id="KW-0812">Transmembrane</keyword>
<comment type="function">
    <text evidence="9 11">F(1)F(0) ATP synthase produces ATP from ADP in the presence of a proton or sodium gradient. F-type ATPases consist of two structural domains, F(1) containing the extramembraneous catalytic core and F(0) containing the membrane proton channel, linked together by a central stalk and a peripheral stalk. During catalysis, ATP synthesis in the catalytic domain of F(1) is coupled via a rotary mechanism of the central stalk subunits to proton translocation.</text>
</comment>
<organism evidence="14 15">
    <name type="scientific">Tsukamurella pseudospumae</name>
    <dbReference type="NCBI Taxonomy" id="239498"/>
    <lineage>
        <taxon>Bacteria</taxon>
        <taxon>Bacillati</taxon>
        <taxon>Actinomycetota</taxon>
        <taxon>Actinomycetes</taxon>
        <taxon>Mycobacteriales</taxon>
        <taxon>Tsukamurellaceae</taxon>
        <taxon>Tsukamurella</taxon>
    </lineage>
</organism>
<dbReference type="InterPro" id="IPR002146">
    <property type="entry name" value="ATP_synth_b/b'su_bac/chlpt"/>
</dbReference>
<keyword evidence="5 13" id="KW-1133">Transmembrane helix</keyword>
<reference evidence="14 15" key="1">
    <citation type="submission" date="2016-02" db="EMBL/GenBank/DDBJ databases">
        <authorList>
            <person name="Teng J.L."/>
            <person name="Tang Y."/>
            <person name="Huang Y."/>
            <person name="Guo F."/>
            <person name="Wei W."/>
            <person name="Chen J.H."/>
            <person name="Wong S.Y."/>
            <person name="Lau S.K."/>
            <person name="Woo P.C."/>
        </authorList>
    </citation>
    <scope>NUCLEOTIDE SEQUENCE [LARGE SCALE GENOMIC DNA]</scope>
    <source>
        <strain evidence="14 15">JCM 13375</strain>
    </source>
</reference>
<comment type="function">
    <text evidence="11">This protein is part of the stalk that links CF(0) to CF(1). It either transmits conformational changes from CF(0) to CF(1) or is implicated in proton conduction.</text>
</comment>
<dbReference type="CDD" id="cd06503">
    <property type="entry name" value="ATP-synt_Fo_b"/>
    <property type="match status" value="1"/>
</dbReference>
<keyword evidence="4 11" id="KW-0375">Hydrogen ion transport</keyword>
<dbReference type="Pfam" id="PF00430">
    <property type="entry name" value="ATP-synt_B"/>
    <property type="match status" value="1"/>
</dbReference>
<evidence type="ECO:0000256" key="13">
    <source>
        <dbReference type="SAM" id="Phobius"/>
    </source>
</evidence>
<dbReference type="NCBIfam" id="NF009967">
    <property type="entry name" value="PRK13430.1"/>
    <property type="match status" value="1"/>
</dbReference>
<evidence type="ECO:0000256" key="9">
    <source>
        <dbReference type="ARBA" id="ARBA00025198"/>
    </source>
</evidence>
<evidence type="ECO:0000256" key="7">
    <source>
        <dbReference type="ARBA" id="ARBA00023136"/>
    </source>
</evidence>
<dbReference type="NCBIfam" id="TIGR01145">
    <property type="entry name" value="ATP_synt_delta"/>
    <property type="match status" value="1"/>
</dbReference>
<evidence type="ECO:0000313" key="15">
    <source>
        <dbReference type="Proteomes" id="UP000070409"/>
    </source>
</evidence>
<comment type="similarity">
    <text evidence="11">Belongs to the ATPase delta chain family.</text>
</comment>
<feature type="transmembrane region" description="Helical" evidence="13">
    <location>
        <begin position="6"/>
        <end position="23"/>
    </location>
</feature>
<proteinExistence type="inferred from homology"/>
<feature type="region of interest" description="Disordered" evidence="12">
    <location>
        <begin position="52"/>
        <end position="77"/>
    </location>
</feature>
<comment type="caution">
    <text evidence="14">The sequence shown here is derived from an EMBL/GenBank/DDBJ whole genome shotgun (WGS) entry which is preliminary data.</text>
</comment>
<accession>A0A137YSG1</accession>
<dbReference type="HAMAP" id="MF_01416">
    <property type="entry name" value="ATP_synth_delta_bact"/>
    <property type="match status" value="1"/>
</dbReference>
<evidence type="ECO:0000256" key="6">
    <source>
        <dbReference type="ARBA" id="ARBA00023065"/>
    </source>
</evidence>
<keyword evidence="1 11" id="KW-0813">Transport</keyword>
<evidence type="ECO:0000256" key="3">
    <source>
        <dbReference type="ARBA" id="ARBA00022692"/>
    </source>
</evidence>
<evidence type="ECO:0000256" key="10">
    <source>
        <dbReference type="ARBA" id="ARBA00037847"/>
    </source>
</evidence>
<dbReference type="Gene3D" id="1.10.520.20">
    <property type="entry name" value="N-terminal domain of the delta subunit of the F1F0-ATP synthase"/>
    <property type="match status" value="1"/>
</dbReference>
<keyword evidence="2" id="KW-0138">CF(0)</keyword>
<evidence type="ECO:0000256" key="4">
    <source>
        <dbReference type="ARBA" id="ARBA00022781"/>
    </source>
</evidence>
<name>A0A137YSG1_9ACTN</name>
<evidence type="ECO:0000256" key="8">
    <source>
        <dbReference type="ARBA" id="ARBA00023310"/>
    </source>
</evidence>
<dbReference type="InterPro" id="IPR026015">
    <property type="entry name" value="ATP_synth_OSCP/delta_N_sf"/>
</dbReference>
<evidence type="ECO:0000256" key="2">
    <source>
        <dbReference type="ARBA" id="ARBA00022547"/>
    </source>
</evidence>
<keyword evidence="11" id="KW-0139">CF(1)</keyword>
<dbReference type="InterPro" id="IPR000711">
    <property type="entry name" value="ATPase_OSCP/dsu"/>
</dbReference>
<evidence type="ECO:0000256" key="12">
    <source>
        <dbReference type="SAM" id="MobiDB-lite"/>
    </source>
</evidence>
<dbReference type="PRINTS" id="PR00125">
    <property type="entry name" value="ATPASEDELTA"/>
</dbReference>
<dbReference type="Pfam" id="PF00213">
    <property type="entry name" value="OSCP"/>
    <property type="match status" value="1"/>
</dbReference>
<gene>
    <name evidence="11" type="primary">atpH</name>
    <name evidence="14" type="ORF">AXK61_09120</name>
</gene>
<evidence type="ECO:0000313" key="14">
    <source>
        <dbReference type="EMBL" id="KXO88807.1"/>
    </source>
</evidence>
<dbReference type="PANTHER" id="PTHR11910">
    <property type="entry name" value="ATP SYNTHASE DELTA CHAIN"/>
    <property type="match status" value="1"/>
</dbReference>
<feature type="compositionally biased region" description="Basic and acidic residues" evidence="12">
    <location>
        <begin position="59"/>
        <end position="77"/>
    </location>
</feature>
<keyword evidence="11" id="KW-1003">Cell membrane</keyword>
<dbReference type="EMBL" id="LSRE01000050">
    <property type="protein sequence ID" value="KXO88807.1"/>
    <property type="molecule type" value="Genomic_DNA"/>
</dbReference>
<keyword evidence="6 11" id="KW-0406">Ion transport</keyword>
<dbReference type="Proteomes" id="UP000070409">
    <property type="component" value="Unassembled WGS sequence"/>
</dbReference>
<evidence type="ECO:0000256" key="5">
    <source>
        <dbReference type="ARBA" id="ARBA00022989"/>
    </source>
</evidence>
<evidence type="ECO:0000256" key="11">
    <source>
        <dbReference type="HAMAP-Rule" id="MF_01416"/>
    </source>
</evidence>
<comment type="subcellular location">
    <subcellularLocation>
        <location evidence="11">Cell membrane</location>
        <topology evidence="11">Peripheral membrane protein</topology>
    </subcellularLocation>
    <subcellularLocation>
        <location evidence="10">Endomembrane system</location>
        <topology evidence="10">Single-pass membrane protein</topology>
    </subcellularLocation>
</comment>
<dbReference type="RefSeq" id="WP_068746937.1">
    <property type="nucleotide sequence ID" value="NZ_LSRE01000050.1"/>
</dbReference>
<evidence type="ECO:0000256" key="1">
    <source>
        <dbReference type="ARBA" id="ARBA00022448"/>
    </source>
</evidence>
<protein>
    <recommendedName>
        <fullName evidence="11">ATP synthase subunit delta</fullName>
    </recommendedName>
    <alternativeName>
        <fullName evidence="11">ATP synthase F(1) sector subunit delta</fullName>
    </alternativeName>
    <alternativeName>
        <fullName evidence="11">F-type ATPase subunit delta</fullName>
        <shortName evidence="11">F-ATPase subunit delta</shortName>
    </alternativeName>
</protein>
<dbReference type="NCBIfam" id="NF009961">
    <property type="entry name" value="PRK13428.1"/>
    <property type="match status" value="1"/>
</dbReference>
<sequence>MEIFIGQFVGFLLVLFILWKWVVPVVRKAMQQRQETVRLELEASAAARTKLAEAGAAGERAREDAAREGSRIRDEARGDADAIRDELRSQTEREVVRIGEHGAGQTALNRSNLIRGLRAGLGTEAVDAAAKLVRGHLADPANQSASVDRSLDELEQMSQGADETRITEVDRIGSRSMRASSRDSVRALSAGFDQRTASVDEAALARTAEDLADVVGVINDQPTLRKHLAESSDAPESKRALVANLFGGKISDDAVAFVQDAAASKWSAPADFATAVERQARVAILLGAERAGKLDETEDELFRAGRILEAEPKLTAMLSDTRVPASGRVALLDKVFGDKVNEFTAALLRQTVRLIRSGRVDAGVASIADLAAARRGESVAIVESAVALTDAQQTRAADLLARIYQRKITVQTEVAPELLGGLRITVGNEVIDGDIASRLDRAADQLPR</sequence>
<keyword evidence="7 11" id="KW-0472">Membrane</keyword>
<keyword evidence="8 11" id="KW-0066">ATP synthesis</keyword>